<dbReference type="EMBL" id="JBGFUD010006258">
    <property type="protein sequence ID" value="MFH4980892.1"/>
    <property type="molecule type" value="Genomic_DNA"/>
</dbReference>
<evidence type="ECO:0000313" key="3">
    <source>
        <dbReference type="Proteomes" id="UP001608902"/>
    </source>
</evidence>
<keyword evidence="1" id="KW-1133">Transmembrane helix</keyword>
<feature type="transmembrane region" description="Helical" evidence="1">
    <location>
        <begin position="46"/>
        <end position="67"/>
    </location>
</feature>
<keyword evidence="3" id="KW-1185">Reference proteome</keyword>
<gene>
    <name evidence="2" type="ORF">AB6A40_007601</name>
</gene>
<keyword evidence="1" id="KW-0472">Membrane</keyword>
<keyword evidence="1" id="KW-0812">Transmembrane</keyword>
<dbReference type="Proteomes" id="UP001608902">
    <property type="component" value="Unassembled WGS sequence"/>
</dbReference>
<name>A0ABD6ENW6_9BILA</name>
<evidence type="ECO:0000256" key="1">
    <source>
        <dbReference type="SAM" id="Phobius"/>
    </source>
</evidence>
<dbReference type="AlphaFoldDB" id="A0ABD6ENW6"/>
<sequence>MSSKIKAALERVNFKPYNELSIVIGKNDEGIYVRLKTPQVQKKEPIDWCFIGALLLIVFTVLCSVVGRAKE</sequence>
<accession>A0ABD6ENW6</accession>
<proteinExistence type="predicted"/>
<protein>
    <submittedName>
        <fullName evidence="2">Uncharacterized protein</fullName>
    </submittedName>
</protein>
<comment type="caution">
    <text evidence="2">The sequence shown here is derived from an EMBL/GenBank/DDBJ whole genome shotgun (WGS) entry which is preliminary data.</text>
</comment>
<reference evidence="2 3" key="1">
    <citation type="submission" date="2024-08" db="EMBL/GenBank/DDBJ databases">
        <title>Gnathostoma spinigerum genome.</title>
        <authorList>
            <person name="Gonzalez-Bertolin B."/>
            <person name="Monzon S."/>
            <person name="Zaballos A."/>
            <person name="Jimenez P."/>
            <person name="Dekumyoy P."/>
            <person name="Varona S."/>
            <person name="Cuesta I."/>
            <person name="Sumanam S."/>
            <person name="Adisakwattana P."/>
            <person name="Gasser R.B."/>
            <person name="Hernandez-Gonzalez A."/>
            <person name="Young N.D."/>
            <person name="Perteguer M.J."/>
        </authorList>
    </citation>
    <scope>NUCLEOTIDE SEQUENCE [LARGE SCALE GENOMIC DNA]</scope>
    <source>
        <strain evidence="2">AL3</strain>
        <tissue evidence="2">Liver</tissue>
    </source>
</reference>
<evidence type="ECO:0000313" key="2">
    <source>
        <dbReference type="EMBL" id="MFH4980892.1"/>
    </source>
</evidence>
<organism evidence="2 3">
    <name type="scientific">Gnathostoma spinigerum</name>
    <dbReference type="NCBI Taxonomy" id="75299"/>
    <lineage>
        <taxon>Eukaryota</taxon>
        <taxon>Metazoa</taxon>
        <taxon>Ecdysozoa</taxon>
        <taxon>Nematoda</taxon>
        <taxon>Chromadorea</taxon>
        <taxon>Rhabditida</taxon>
        <taxon>Spirurina</taxon>
        <taxon>Gnathostomatomorpha</taxon>
        <taxon>Gnathostomatoidea</taxon>
        <taxon>Gnathostomatidae</taxon>
        <taxon>Gnathostoma</taxon>
    </lineage>
</organism>